<accession>A0A9P5CK01</accession>
<comment type="similarity">
    <text evidence="1">Belongs to the FMO family.</text>
</comment>
<gene>
    <name evidence="6" type="ORF">M406DRAFT_334084</name>
</gene>
<dbReference type="GO" id="GO:0004499">
    <property type="term" value="F:N,N-dimethylaniline monooxygenase activity"/>
    <property type="evidence" value="ECO:0007669"/>
    <property type="project" value="InterPro"/>
</dbReference>
<keyword evidence="5" id="KW-0560">Oxidoreductase</keyword>
<dbReference type="InterPro" id="IPR000960">
    <property type="entry name" value="Flavin_mOase"/>
</dbReference>
<keyword evidence="2" id="KW-0285">Flavoprotein</keyword>
<evidence type="ECO:0000256" key="2">
    <source>
        <dbReference type="ARBA" id="ARBA00022630"/>
    </source>
</evidence>
<reference evidence="6" key="1">
    <citation type="journal article" date="2020" name="Phytopathology">
        <title>Genome sequence of the chestnut blight fungus Cryphonectria parasitica EP155: A fundamental resource for an archetypical invasive plant pathogen.</title>
        <authorList>
            <person name="Crouch J.A."/>
            <person name="Dawe A."/>
            <person name="Aerts A."/>
            <person name="Barry K."/>
            <person name="Churchill A.C.L."/>
            <person name="Grimwood J."/>
            <person name="Hillman B."/>
            <person name="Milgroom M.G."/>
            <person name="Pangilinan J."/>
            <person name="Smith M."/>
            <person name="Salamov A."/>
            <person name="Schmutz J."/>
            <person name="Yadav J."/>
            <person name="Grigoriev I.V."/>
            <person name="Nuss D."/>
        </authorList>
    </citation>
    <scope>NUCLEOTIDE SEQUENCE</scope>
    <source>
        <strain evidence="6">EP155</strain>
    </source>
</reference>
<proteinExistence type="inferred from homology"/>
<dbReference type="GO" id="GO:0050660">
    <property type="term" value="F:flavin adenine dinucleotide binding"/>
    <property type="evidence" value="ECO:0007669"/>
    <property type="project" value="InterPro"/>
</dbReference>
<dbReference type="PIRSF" id="PIRSF000332">
    <property type="entry name" value="FMO"/>
    <property type="match status" value="1"/>
</dbReference>
<dbReference type="GeneID" id="63838030"/>
<dbReference type="Gene3D" id="3.50.50.60">
    <property type="entry name" value="FAD/NAD(P)-binding domain"/>
    <property type="match status" value="1"/>
</dbReference>
<dbReference type="EMBL" id="MU032352">
    <property type="protein sequence ID" value="KAF3760446.1"/>
    <property type="molecule type" value="Genomic_DNA"/>
</dbReference>
<name>A0A9P5CK01_CRYP1</name>
<sequence length="531" mass="59087">MATAAQKKPKECLSEGFEVQCFEARAELGGQWAQQPDVPLDGPEGASAAAPVQSSMYDGVVLNSCRDTSALPDFPIDPARYGDYYGHRLQLRYMHEYADHFGLVEHVQLNTRVLACEPRQDGSWSVRVQQQGRGREEAPQDLIFDAVFVCAGHLSSPSVPPFEGVESFKGQLLHSHYYRRPGPLERKKVAIIGFGSSAVDIACELAPGADEVHVISRRGAWVLPRYVLGKPTEAWDNRATQVWLPVSTAQWLQTKLLQFLEGEPPKVMQPKHKLLEQSPTIRSDFVEKVRTGAIVIHRGGVRRLTQDGIIISASEDDNAEGNQKEEEEELKVDVIMACTGYKQSDYPFLPHDVVRGPETPSKHVDLYKLIMSPRYPNLFMIGHAELVGPAAPVFDAQTRWACAVLSGRIQLPPQAQMRAEISSLHAWQDKHFVGSERHALALYNIQYADELLAPLGANPTFGRCLSRVFTSGHPWRALKVLNAVWFGIPSAAQWRLFGYGAKEELAVETVLRIAAGRDQLSQGEVRMLNLK</sequence>
<dbReference type="Pfam" id="PF00743">
    <property type="entry name" value="FMO-like"/>
    <property type="match status" value="1"/>
</dbReference>
<keyword evidence="3" id="KW-0274">FAD</keyword>
<dbReference type="PRINTS" id="PR00370">
    <property type="entry name" value="FMOXYGENASE"/>
</dbReference>
<organism evidence="6 7">
    <name type="scientific">Cryphonectria parasitica (strain ATCC 38755 / EP155)</name>
    <dbReference type="NCBI Taxonomy" id="660469"/>
    <lineage>
        <taxon>Eukaryota</taxon>
        <taxon>Fungi</taxon>
        <taxon>Dikarya</taxon>
        <taxon>Ascomycota</taxon>
        <taxon>Pezizomycotina</taxon>
        <taxon>Sordariomycetes</taxon>
        <taxon>Sordariomycetidae</taxon>
        <taxon>Diaporthales</taxon>
        <taxon>Cryphonectriaceae</taxon>
        <taxon>Cryphonectria-Endothia species complex</taxon>
        <taxon>Cryphonectria</taxon>
    </lineage>
</organism>
<dbReference type="OrthoDB" id="66881at2759"/>
<keyword evidence="7" id="KW-1185">Reference proteome</keyword>
<evidence type="ECO:0000256" key="5">
    <source>
        <dbReference type="ARBA" id="ARBA00023002"/>
    </source>
</evidence>
<evidence type="ECO:0000256" key="4">
    <source>
        <dbReference type="ARBA" id="ARBA00022857"/>
    </source>
</evidence>
<evidence type="ECO:0000313" key="6">
    <source>
        <dbReference type="EMBL" id="KAF3760446.1"/>
    </source>
</evidence>
<dbReference type="InterPro" id="IPR020946">
    <property type="entry name" value="Flavin_mOase-like"/>
</dbReference>
<evidence type="ECO:0000256" key="1">
    <source>
        <dbReference type="ARBA" id="ARBA00009183"/>
    </source>
</evidence>
<evidence type="ECO:0000313" key="7">
    <source>
        <dbReference type="Proteomes" id="UP000803844"/>
    </source>
</evidence>
<dbReference type="SUPFAM" id="SSF51905">
    <property type="entry name" value="FAD/NAD(P)-binding domain"/>
    <property type="match status" value="2"/>
</dbReference>
<keyword evidence="4" id="KW-0521">NADP</keyword>
<dbReference type="PANTHER" id="PTHR23023">
    <property type="entry name" value="DIMETHYLANILINE MONOOXYGENASE"/>
    <property type="match status" value="1"/>
</dbReference>
<dbReference type="AlphaFoldDB" id="A0A9P5CK01"/>
<dbReference type="Proteomes" id="UP000803844">
    <property type="component" value="Unassembled WGS sequence"/>
</dbReference>
<comment type="caution">
    <text evidence="6">The sequence shown here is derived from an EMBL/GenBank/DDBJ whole genome shotgun (WGS) entry which is preliminary data.</text>
</comment>
<protein>
    <submittedName>
        <fullName evidence="6">FAD/NAD(P)-binding domain-containing protein</fullName>
    </submittedName>
</protein>
<evidence type="ECO:0000256" key="3">
    <source>
        <dbReference type="ARBA" id="ARBA00022827"/>
    </source>
</evidence>
<dbReference type="InterPro" id="IPR050346">
    <property type="entry name" value="FMO-like"/>
</dbReference>
<dbReference type="RefSeq" id="XP_040771425.1">
    <property type="nucleotide sequence ID" value="XM_040920901.1"/>
</dbReference>
<dbReference type="GO" id="GO:0050661">
    <property type="term" value="F:NADP binding"/>
    <property type="evidence" value="ECO:0007669"/>
    <property type="project" value="InterPro"/>
</dbReference>
<dbReference type="InterPro" id="IPR036188">
    <property type="entry name" value="FAD/NAD-bd_sf"/>
</dbReference>